<comment type="caution">
    <text evidence="1">The sequence shown here is derived from an EMBL/GenBank/DDBJ whole genome shotgun (WGS) entry which is preliminary data.</text>
</comment>
<keyword evidence="2" id="KW-1185">Reference proteome</keyword>
<evidence type="ECO:0008006" key="3">
    <source>
        <dbReference type="Google" id="ProtNLM"/>
    </source>
</evidence>
<evidence type="ECO:0000313" key="1">
    <source>
        <dbReference type="EMBL" id="MBP1938190.1"/>
    </source>
</evidence>
<reference evidence="1 2" key="1">
    <citation type="submission" date="2021-03" db="EMBL/GenBank/DDBJ databases">
        <title>Genomic Encyclopedia of Type Strains, Phase IV (KMG-IV): sequencing the most valuable type-strain genomes for metagenomic binning, comparative biology and taxonomic classification.</title>
        <authorList>
            <person name="Goeker M."/>
        </authorList>
    </citation>
    <scope>NUCLEOTIDE SEQUENCE [LARGE SCALE GENOMIC DNA]</scope>
    <source>
        <strain evidence="1 2">DSM 23491</strain>
    </source>
</reference>
<dbReference type="Proteomes" id="UP001519273">
    <property type="component" value="Unassembled WGS sequence"/>
</dbReference>
<dbReference type="InterPro" id="IPR035198">
    <property type="entry name" value="SU10_MCP"/>
</dbReference>
<dbReference type="EMBL" id="JAGGKP010000011">
    <property type="protein sequence ID" value="MBP1938190.1"/>
    <property type="molecule type" value="Genomic_DNA"/>
</dbReference>
<accession>A0ABS4H6N7</accession>
<name>A0ABS4H6N7_9BACL</name>
<sequence>MPRIYTTDLIGKKLSVVDEILLLNPHQTPLLNLIGFSDAVTQTSHQWFEDEMFGDDSTVVGAKLATDTSVVVANAEPFRVGHVVKIGDELLYVSAINTGTKTLTVTRGYASTTAAAIADGAKIEVQFVEGTEGADARSARFKARNSVSNYTQIFDDSVEITGTAEAVTQYGISDLYEYEKQKKQVELALSLEKALINGVAYQNGNVRQMRGIRNFIQTNVTDAAGAGIDGGKLNDALQSIYEKGGFASGGNYKIIVGAKQKRAISALDSNKILIAQSENSRGQKVDHFVSDFGQFEIVLNNNLDAKEAIITDVNRMAIRPLAGREFFHKYLGEQGDYTRGILVGEYTLEFRQEKAHARIKGLA</sequence>
<dbReference type="RefSeq" id="WP_209852183.1">
    <property type="nucleotide sequence ID" value="NZ_CBCRVE010000004.1"/>
</dbReference>
<gene>
    <name evidence="1" type="ORF">J2Z20_003109</name>
</gene>
<proteinExistence type="predicted"/>
<evidence type="ECO:0000313" key="2">
    <source>
        <dbReference type="Proteomes" id="UP001519273"/>
    </source>
</evidence>
<dbReference type="Pfam" id="PF17236">
    <property type="entry name" value="SU10_MCP"/>
    <property type="match status" value="1"/>
</dbReference>
<protein>
    <recommendedName>
        <fullName evidence="3">DUF5309 domain-containing protein</fullName>
    </recommendedName>
</protein>
<organism evidence="1 2">
    <name type="scientific">Paenibacillus sediminis</name>
    <dbReference type="NCBI Taxonomy" id="664909"/>
    <lineage>
        <taxon>Bacteria</taxon>
        <taxon>Bacillati</taxon>
        <taxon>Bacillota</taxon>
        <taxon>Bacilli</taxon>
        <taxon>Bacillales</taxon>
        <taxon>Paenibacillaceae</taxon>
        <taxon>Paenibacillus</taxon>
    </lineage>
</organism>